<evidence type="ECO:0000256" key="2">
    <source>
        <dbReference type="ARBA" id="ARBA00004401"/>
    </source>
</evidence>
<evidence type="ECO:0000256" key="10">
    <source>
        <dbReference type="ARBA" id="ARBA00022801"/>
    </source>
</evidence>
<feature type="compositionally biased region" description="Pro residues" evidence="23">
    <location>
        <begin position="71"/>
        <end position="80"/>
    </location>
</feature>
<dbReference type="InterPro" id="IPR045357">
    <property type="entry name" value="Aminopeptidase_N-like_N"/>
</dbReference>
<feature type="binding site" evidence="20">
    <location>
        <position position="410"/>
    </location>
    <ligand>
        <name>Zn(2+)</name>
        <dbReference type="ChEBI" id="CHEBI:29105"/>
        <note>catalytic</note>
    </ligand>
</feature>
<gene>
    <name evidence="27" type="ORF">NEMVEDRAFT_v1g179195</name>
</gene>
<comment type="subcellular location">
    <subcellularLocation>
        <location evidence="2">Cell membrane</location>
        <topology evidence="2">Single-pass type II membrane protein</topology>
    </subcellularLocation>
</comment>
<evidence type="ECO:0000256" key="9">
    <source>
        <dbReference type="ARBA" id="ARBA00022723"/>
    </source>
</evidence>
<evidence type="ECO:0000256" key="21">
    <source>
        <dbReference type="PIRSR" id="PIRSR634016-4"/>
    </source>
</evidence>
<dbReference type="STRING" id="45351.A7RL33"/>
<keyword evidence="5 22" id="KW-0031">Aminopeptidase</keyword>
<dbReference type="SUPFAM" id="SSF55486">
    <property type="entry name" value="Metalloproteases ('zincins'), catalytic domain"/>
    <property type="match status" value="1"/>
</dbReference>
<dbReference type="GO" id="GO:0004230">
    <property type="term" value="F:glutamyl aminopeptidase activity"/>
    <property type="evidence" value="ECO:0007669"/>
    <property type="project" value="UniProtKB-EC"/>
</dbReference>
<evidence type="ECO:0000256" key="17">
    <source>
        <dbReference type="ARBA" id="ARBA00023157"/>
    </source>
</evidence>
<evidence type="ECO:0000256" key="5">
    <source>
        <dbReference type="ARBA" id="ARBA00022438"/>
    </source>
</evidence>
<dbReference type="InterPro" id="IPR050344">
    <property type="entry name" value="Peptidase_M1_aminopeptidases"/>
</dbReference>
<protein>
    <recommendedName>
        <fullName evidence="22">Aminopeptidase</fullName>
        <ecNumber evidence="22">3.4.11.-</ecNumber>
    </recommendedName>
</protein>
<keyword evidence="11 20" id="KW-0862">Zinc</keyword>
<dbReference type="Gene3D" id="2.60.40.1730">
    <property type="entry name" value="tricorn interacting facor f3 domain"/>
    <property type="match status" value="1"/>
</dbReference>
<dbReference type="Gene3D" id="1.25.50.20">
    <property type="match status" value="1"/>
</dbReference>
<sequence>MGTATAIAGALPGIYVSKKKLYMVAALILVLAIIVIILAALLGKANSASARAAKESKGAGQGGDGKGTPSPTQPSSPLPTTPGTEAWWNVRLPKNVVPVHYNVYLNIILKELRFTGTSEIHLNVTQSTDLILVHSARMNVTSGSVMNKAGDQQAIKKRFWFEKNQFTVLQMETALEPGPYVVMLGFEAFLSDQLNGLYRSQYTHKDGKNVTIATTQFQPTDARKAFPCLDEPALKATFNITIEHRPDFIAISNMPIWKNETRNGRTVDHFEKTVVMPTYLLAMVVCDFGVKETKSARGVMMRYYAPPDKVEQLNYAASIGNKILDDFEHYYNISYPLPKADMIAIPDFAAGAMENWGLMTYRETALLWKEGTSSESYKQRVAAVIAHELAHQWFGNLVTMEWWDDLWLNEGFASFVEYKGVNKVEPTWGMDDQFVITDSDTAFSLDGLVSSHPIKVAVNHPAEINEIFDSISYNKGSCILRMLEDFLGENKFKKGLTRYLKRHAYGNAETDDLWKALKEESGQDVKGVMDTWTLQMGYPVVDIRRKNSSHVTVSQKHFLYDPNANVSASKYKSPYQWVIPFTYKTKAMPSEKKMLINKTSVDLEWDSQGWMKANFGQRGFYRVNYDDSNWESLVNELEASHTTFTVSDRAGILKDAFNLARGKMLNYTQAFETTRYLNKETEYVPWSAALSEINFISGLLSRSSPAYKYLQRYLQYQAKKQYDALGFKDAGSHLEKFQRSSILSIFCRNGEKSCVGNTTEMFKKWMEDPEKNPVPSNFRNLVYYYGVANGGVREWDFVYKQFMNTRVQSEAITLLYALSASKETWIIGRFLEYSLDPAKIRPQDATRVVQYVANYNPNGRLIAWDFVRLNWDTYKQRYGGGFFAFRNLILGVTSSFSTEYELNSLLKFNEKNKDPGSGARAQDQAVERVKANIKWLAENEKGIETWMHKFFKDNNIPCFPSPPPPPHNSHCCSII</sequence>
<evidence type="ECO:0000256" key="11">
    <source>
        <dbReference type="ARBA" id="ARBA00022833"/>
    </source>
</evidence>
<dbReference type="InterPro" id="IPR001930">
    <property type="entry name" value="Peptidase_M1"/>
</dbReference>
<evidence type="ECO:0000259" key="26">
    <source>
        <dbReference type="Pfam" id="PF17900"/>
    </source>
</evidence>
<evidence type="ECO:0000256" key="15">
    <source>
        <dbReference type="ARBA" id="ARBA00023049"/>
    </source>
</evidence>
<evidence type="ECO:0000256" key="13">
    <source>
        <dbReference type="ARBA" id="ARBA00022968"/>
    </source>
</evidence>
<dbReference type="FunFam" id="1.25.50.20:FF:000001">
    <property type="entry name" value="Aminopeptidase"/>
    <property type="match status" value="1"/>
</dbReference>
<evidence type="ECO:0000256" key="14">
    <source>
        <dbReference type="ARBA" id="ARBA00022989"/>
    </source>
</evidence>
<feature type="binding site" evidence="20">
    <location>
        <position position="391"/>
    </location>
    <ligand>
        <name>Zn(2+)</name>
        <dbReference type="ChEBI" id="CHEBI:29105"/>
        <note>catalytic</note>
    </ligand>
</feature>
<organism evidence="27 28">
    <name type="scientific">Nematostella vectensis</name>
    <name type="common">Starlet sea anemone</name>
    <dbReference type="NCBI Taxonomy" id="45351"/>
    <lineage>
        <taxon>Eukaryota</taxon>
        <taxon>Metazoa</taxon>
        <taxon>Cnidaria</taxon>
        <taxon>Anthozoa</taxon>
        <taxon>Hexacorallia</taxon>
        <taxon>Actiniaria</taxon>
        <taxon>Edwardsiidae</taxon>
        <taxon>Nematostella</taxon>
    </lineage>
</organism>
<dbReference type="MEROPS" id="M01.A25"/>
<evidence type="ECO:0000259" key="24">
    <source>
        <dbReference type="Pfam" id="PF01433"/>
    </source>
</evidence>
<dbReference type="GO" id="GO:0070006">
    <property type="term" value="F:metalloaminopeptidase activity"/>
    <property type="evidence" value="ECO:0000318"/>
    <property type="project" value="GO_Central"/>
</dbReference>
<dbReference type="FunFam" id="1.10.390.10:FF:000001">
    <property type="entry name" value="Aminopeptidase"/>
    <property type="match status" value="1"/>
</dbReference>
<keyword evidence="7 22" id="KW-0645">Protease</keyword>
<keyword evidence="10 22" id="KW-0378">Hydrolase</keyword>
<dbReference type="InterPro" id="IPR027268">
    <property type="entry name" value="Peptidase_M4/M1_CTD_sf"/>
</dbReference>
<evidence type="ECO:0000313" key="27">
    <source>
        <dbReference type="EMBL" id="EDO47790.1"/>
    </source>
</evidence>
<feature type="binding site" evidence="20">
    <location>
        <position position="387"/>
    </location>
    <ligand>
        <name>Zn(2+)</name>
        <dbReference type="ChEBI" id="CHEBI:29105"/>
        <note>catalytic</note>
    </ligand>
</feature>
<keyword evidence="17" id="KW-1015">Disulfide bond</keyword>
<dbReference type="InterPro" id="IPR014782">
    <property type="entry name" value="Peptidase_M1_dom"/>
</dbReference>
<dbReference type="AlphaFoldDB" id="A7RL33"/>
<dbReference type="Pfam" id="PF01433">
    <property type="entry name" value="Peptidase_M1"/>
    <property type="match status" value="1"/>
</dbReference>
<keyword evidence="12" id="KW-0106">Calcium</keyword>
<dbReference type="PANTHER" id="PTHR11533:SF276">
    <property type="entry name" value="GLUTAMYL AMINOPEPTIDASE"/>
    <property type="match status" value="1"/>
</dbReference>
<feature type="transmembrane region" description="Helical" evidence="22">
    <location>
        <begin position="21"/>
        <end position="42"/>
    </location>
</feature>
<dbReference type="EMBL" id="DS469517">
    <property type="protein sequence ID" value="EDO47790.1"/>
    <property type="molecule type" value="Genomic_DNA"/>
</dbReference>
<evidence type="ECO:0000256" key="19">
    <source>
        <dbReference type="PIRSR" id="PIRSR634016-1"/>
    </source>
</evidence>
<dbReference type="OMA" id="ITYRAWS"/>
<dbReference type="eggNOG" id="KOG1046">
    <property type="taxonomic scope" value="Eukaryota"/>
</dbReference>
<proteinExistence type="inferred from homology"/>
<feature type="domain" description="Aminopeptidase N-like N-terminal" evidence="26">
    <location>
        <begin position="97"/>
        <end position="280"/>
    </location>
</feature>
<evidence type="ECO:0000256" key="8">
    <source>
        <dbReference type="ARBA" id="ARBA00022692"/>
    </source>
</evidence>
<comment type="catalytic activity">
    <reaction evidence="1">
        <text>Release of N-terminal glutamate (and to a lesser extent aspartate) from a peptide.</text>
        <dbReference type="EC" id="3.4.11.7"/>
    </reaction>
</comment>
<dbReference type="GO" id="GO:0043171">
    <property type="term" value="P:peptide catabolic process"/>
    <property type="evidence" value="ECO:0000318"/>
    <property type="project" value="GO_Central"/>
</dbReference>
<feature type="active site" description="Proton acceptor" evidence="19">
    <location>
        <position position="388"/>
    </location>
</feature>
<comment type="cofactor">
    <cofactor evidence="20 22">
        <name>Zn(2+)</name>
        <dbReference type="ChEBI" id="CHEBI:29105"/>
    </cofactor>
    <text evidence="20 22">Binds 1 zinc ion per subunit.</text>
</comment>
<dbReference type="PANTHER" id="PTHR11533">
    <property type="entry name" value="PROTEASE M1 ZINC METALLOPROTEASE"/>
    <property type="match status" value="1"/>
</dbReference>
<feature type="region of interest" description="Disordered" evidence="23">
    <location>
        <begin position="53"/>
        <end position="82"/>
    </location>
</feature>
<keyword evidence="16 22" id="KW-0472">Membrane</keyword>
<dbReference type="CDD" id="cd09601">
    <property type="entry name" value="M1_APN-Q_like"/>
    <property type="match status" value="1"/>
</dbReference>
<dbReference type="InterPro" id="IPR042097">
    <property type="entry name" value="Aminopeptidase_N-like_N_sf"/>
</dbReference>
<keyword evidence="14 22" id="KW-1133">Transmembrane helix</keyword>
<keyword evidence="8 22" id="KW-0812">Transmembrane</keyword>
<dbReference type="Proteomes" id="UP000001593">
    <property type="component" value="Unassembled WGS sequence"/>
</dbReference>
<keyword evidence="28" id="KW-1185">Reference proteome</keyword>
<dbReference type="FunFam" id="2.60.40.1730:FF:000023">
    <property type="entry name" value="Aminopeptidase"/>
    <property type="match status" value="1"/>
</dbReference>
<evidence type="ECO:0000256" key="18">
    <source>
        <dbReference type="ARBA" id="ARBA00023180"/>
    </source>
</evidence>
<evidence type="ECO:0000313" key="28">
    <source>
        <dbReference type="Proteomes" id="UP000001593"/>
    </source>
</evidence>
<evidence type="ECO:0000256" key="1">
    <source>
        <dbReference type="ARBA" id="ARBA00001703"/>
    </source>
</evidence>
<evidence type="ECO:0000256" key="16">
    <source>
        <dbReference type="ARBA" id="ARBA00023136"/>
    </source>
</evidence>
<dbReference type="InterPro" id="IPR024571">
    <property type="entry name" value="ERAP1-like_C_dom"/>
</dbReference>
<dbReference type="InterPro" id="IPR034016">
    <property type="entry name" value="M1_APN-typ"/>
</dbReference>
<keyword evidence="18" id="KW-0325">Glycoprotein</keyword>
<evidence type="ECO:0000259" key="25">
    <source>
        <dbReference type="Pfam" id="PF11838"/>
    </source>
</evidence>
<comment type="subunit">
    <text evidence="4">Homodimer; disulfide-linked.</text>
</comment>
<dbReference type="Pfam" id="PF17900">
    <property type="entry name" value="Peptidase_M1_N"/>
    <property type="match status" value="1"/>
</dbReference>
<dbReference type="Pfam" id="PF11838">
    <property type="entry name" value="ERAP1_C"/>
    <property type="match status" value="1"/>
</dbReference>
<keyword evidence="9 20" id="KW-0479">Metal-binding</keyword>
<dbReference type="EC" id="3.4.11.-" evidence="22"/>
<name>A7RL33_NEMVE</name>
<evidence type="ECO:0000256" key="23">
    <source>
        <dbReference type="SAM" id="MobiDB-lite"/>
    </source>
</evidence>
<dbReference type="Gene3D" id="2.60.40.1910">
    <property type="match status" value="1"/>
</dbReference>
<evidence type="ECO:0000256" key="6">
    <source>
        <dbReference type="ARBA" id="ARBA00022475"/>
    </source>
</evidence>
<dbReference type="GO" id="GO:0005615">
    <property type="term" value="C:extracellular space"/>
    <property type="evidence" value="ECO:0000318"/>
    <property type="project" value="GO_Central"/>
</dbReference>
<evidence type="ECO:0000256" key="3">
    <source>
        <dbReference type="ARBA" id="ARBA00010136"/>
    </source>
</evidence>
<dbReference type="Gene3D" id="1.10.390.10">
    <property type="entry name" value="Neutral Protease Domain 2"/>
    <property type="match status" value="1"/>
</dbReference>
<feature type="domain" description="Peptidase M1 membrane alanine aminopeptidase" evidence="24">
    <location>
        <begin position="315"/>
        <end position="532"/>
    </location>
</feature>
<dbReference type="PhylomeDB" id="A7RL33"/>
<feature type="domain" description="ERAP1-like C-terminal" evidence="25">
    <location>
        <begin position="610"/>
        <end position="930"/>
    </location>
</feature>
<dbReference type="PRINTS" id="PR00756">
    <property type="entry name" value="ALADIPTASE"/>
</dbReference>
<keyword evidence="13" id="KW-0735">Signal-anchor</keyword>
<dbReference type="SUPFAM" id="SSF63737">
    <property type="entry name" value="Leukotriene A4 hydrolase N-terminal domain"/>
    <property type="match status" value="1"/>
</dbReference>
<dbReference type="GO" id="GO:0006508">
    <property type="term" value="P:proteolysis"/>
    <property type="evidence" value="ECO:0000318"/>
    <property type="project" value="GO_Central"/>
</dbReference>
<keyword evidence="15 22" id="KW-0482">Metalloprotease</keyword>
<dbReference type="HOGENOM" id="CLU_003705_0_3_1"/>
<feature type="site" description="Transition state stabilizer" evidence="21">
    <location>
        <position position="473"/>
    </location>
</feature>
<accession>A7RL33</accession>
<evidence type="ECO:0000256" key="22">
    <source>
        <dbReference type="RuleBase" id="RU364040"/>
    </source>
</evidence>
<keyword evidence="6" id="KW-1003">Cell membrane</keyword>
<evidence type="ECO:0000256" key="20">
    <source>
        <dbReference type="PIRSR" id="PIRSR634016-3"/>
    </source>
</evidence>
<dbReference type="GO" id="GO:0005886">
    <property type="term" value="C:plasma membrane"/>
    <property type="evidence" value="ECO:0007669"/>
    <property type="project" value="UniProtKB-SubCell"/>
</dbReference>
<evidence type="ECO:0000256" key="12">
    <source>
        <dbReference type="ARBA" id="ARBA00022837"/>
    </source>
</evidence>
<dbReference type="GO" id="GO:0008270">
    <property type="term" value="F:zinc ion binding"/>
    <property type="evidence" value="ECO:0007669"/>
    <property type="project" value="UniProtKB-UniRule"/>
</dbReference>
<comment type="similarity">
    <text evidence="3 22">Belongs to the peptidase M1 family.</text>
</comment>
<dbReference type="FunFam" id="2.60.40.1910:FF:000003">
    <property type="entry name" value="Aminopeptidase"/>
    <property type="match status" value="1"/>
</dbReference>
<evidence type="ECO:0000256" key="7">
    <source>
        <dbReference type="ARBA" id="ARBA00022670"/>
    </source>
</evidence>
<dbReference type="InParanoid" id="A7RL33"/>
<reference evidence="27 28" key="1">
    <citation type="journal article" date="2007" name="Science">
        <title>Sea anemone genome reveals ancestral eumetazoan gene repertoire and genomic organization.</title>
        <authorList>
            <person name="Putnam N.H."/>
            <person name="Srivastava M."/>
            <person name="Hellsten U."/>
            <person name="Dirks B."/>
            <person name="Chapman J."/>
            <person name="Salamov A."/>
            <person name="Terry A."/>
            <person name="Shapiro H."/>
            <person name="Lindquist E."/>
            <person name="Kapitonov V.V."/>
            <person name="Jurka J."/>
            <person name="Genikhovich G."/>
            <person name="Grigoriev I.V."/>
            <person name="Lucas S.M."/>
            <person name="Steele R.E."/>
            <person name="Finnerty J.R."/>
            <person name="Technau U."/>
            <person name="Martindale M.Q."/>
            <person name="Rokhsar D.S."/>
        </authorList>
    </citation>
    <scope>NUCLEOTIDE SEQUENCE [LARGE SCALE GENOMIC DNA]</scope>
    <source>
        <strain evidence="28">CH2 X CH6</strain>
    </source>
</reference>
<evidence type="ECO:0000256" key="4">
    <source>
        <dbReference type="ARBA" id="ARBA00011748"/>
    </source>
</evidence>